<dbReference type="SUPFAM" id="SSF57756">
    <property type="entry name" value="Retrovirus zinc finger-like domains"/>
    <property type="match status" value="1"/>
</dbReference>
<dbReference type="Proteomes" id="UP000261560">
    <property type="component" value="Unplaced"/>
</dbReference>
<feature type="compositionally biased region" description="Basic and acidic residues" evidence="10">
    <location>
        <begin position="579"/>
        <end position="593"/>
    </location>
</feature>
<name>A0A3B3B931_ORYME</name>
<dbReference type="GeneTree" id="ENSGT00940000163040"/>
<feature type="compositionally biased region" description="Low complexity" evidence="10">
    <location>
        <begin position="473"/>
        <end position="483"/>
    </location>
</feature>
<feature type="compositionally biased region" description="Polar residues" evidence="10">
    <location>
        <begin position="273"/>
        <end position="283"/>
    </location>
</feature>
<reference evidence="12" key="1">
    <citation type="submission" date="2025-08" db="UniProtKB">
        <authorList>
            <consortium name="Ensembl"/>
        </authorList>
    </citation>
    <scope>IDENTIFICATION</scope>
</reference>
<dbReference type="InterPro" id="IPR001878">
    <property type="entry name" value="Znf_CCHC"/>
</dbReference>
<dbReference type="STRING" id="30732.ENSOMEP00000001654"/>
<feature type="region of interest" description="Disordered" evidence="10">
    <location>
        <begin position="472"/>
        <end position="620"/>
    </location>
</feature>
<dbReference type="PANTHER" id="PTHR46543:SF1">
    <property type="entry name" value="ZINC FINGER CCHC DOMAIN-CONTAINING PROTEIN 7"/>
    <property type="match status" value="1"/>
</dbReference>
<feature type="compositionally biased region" description="Basic residues" evidence="10">
    <location>
        <begin position="568"/>
        <end position="578"/>
    </location>
</feature>
<dbReference type="Pfam" id="PF00098">
    <property type="entry name" value="zf-CCHC"/>
    <property type="match status" value="1"/>
</dbReference>
<keyword evidence="2" id="KW-0479">Metal-binding</keyword>
<dbReference type="GO" id="GO:0071039">
    <property type="term" value="P:nuclear polyadenylation-dependent CUT catabolic process"/>
    <property type="evidence" value="ECO:0007669"/>
    <property type="project" value="TreeGrafter"/>
</dbReference>
<evidence type="ECO:0000256" key="2">
    <source>
        <dbReference type="ARBA" id="ARBA00022723"/>
    </source>
</evidence>
<evidence type="ECO:0000256" key="8">
    <source>
        <dbReference type="ARBA" id="ARBA00043023"/>
    </source>
</evidence>
<evidence type="ECO:0000256" key="4">
    <source>
        <dbReference type="ARBA" id="ARBA00022771"/>
    </source>
</evidence>
<protein>
    <recommendedName>
        <fullName evidence="7">Zinc finger CCHC domain-containing protein 7</fullName>
    </recommendedName>
    <alternativeName>
        <fullName evidence="8">TRAMP-like complex RNA-binding factor ZCCHC7</fullName>
    </alternativeName>
</protein>
<evidence type="ECO:0000259" key="11">
    <source>
        <dbReference type="PROSITE" id="PS50158"/>
    </source>
</evidence>
<feature type="region of interest" description="Disordered" evidence="10">
    <location>
        <begin position="254"/>
        <end position="319"/>
    </location>
</feature>
<keyword evidence="4 9" id="KW-0863">Zinc-finger</keyword>
<evidence type="ECO:0000256" key="6">
    <source>
        <dbReference type="ARBA" id="ARBA00023242"/>
    </source>
</evidence>
<comment type="subcellular location">
    <subcellularLocation>
        <location evidence="1">Nucleus</location>
    </subcellularLocation>
</comment>
<feature type="compositionally biased region" description="Polar residues" evidence="10">
    <location>
        <begin position="600"/>
        <end position="613"/>
    </location>
</feature>
<keyword evidence="6" id="KW-0539">Nucleus</keyword>
<evidence type="ECO:0000256" key="10">
    <source>
        <dbReference type="SAM" id="MobiDB-lite"/>
    </source>
</evidence>
<evidence type="ECO:0000256" key="7">
    <source>
        <dbReference type="ARBA" id="ARBA00041190"/>
    </source>
</evidence>
<keyword evidence="13" id="KW-1185">Reference proteome</keyword>
<dbReference type="Ensembl" id="ENSOMET00000013809.1">
    <property type="protein sequence ID" value="ENSOMEP00000001654.1"/>
    <property type="gene ID" value="ENSOMEG00000002577.1"/>
</dbReference>
<dbReference type="PROSITE" id="PS50158">
    <property type="entry name" value="ZF_CCHC"/>
    <property type="match status" value="1"/>
</dbReference>
<organism evidence="12 13">
    <name type="scientific">Oryzias melastigma</name>
    <name type="common">Marine medaka</name>
    <dbReference type="NCBI Taxonomy" id="30732"/>
    <lineage>
        <taxon>Eukaryota</taxon>
        <taxon>Metazoa</taxon>
        <taxon>Chordata</taxon>
        <taxon>Craniata</taxon>
        <taxon>Vertebrata</taxon>
        <taxon>Euteleostomi</taxon>
        <taxon>Actinopterygii</taxon>
        <taxon>Neopterygii</taxon>
        <taxon>Teleostei</taxon>
        <taxon>Neoteleostei</taxon>
        <taxon>Acanthomorphata</taxon>
        <taxon>Ovalentaria</taxon>
        <taxon>Atherinomorphae</taxon>
        <taxon>Beloniformes</taxon>
        <taxon>Adrianichthyidae</taxon>
        <taxon>Oryziinae</taxon>
        <taxon>Oryzias</taxon>
    </lineage>
</organism>
<dbReference type="InterPro" id="IPR051644">
    <property type="entry name" value="TRAMP_AT-DNA-binding"/>
</dbReference>
<proteinExistence type="predicted"/>
<feature type="domain" description="CCHC-type" evidence="11">
    <location>
        <begin position="385"/>
        <end position="400"/>
    </location>
</feature>
<evidence type="ECO:0000256" key="9">
    <source>
        <dbReference type="PROSITE-ProRule" id="PRU00047"/>
    </source>
</evidence>
<keyword evidence="5" id="KW-0862">Zinc</keyword>
<dbReference type="GO" id="GO:0071038">
    <property type="term" value="P:TRAMP-dependent tRNA surveillance pathway"/>
    <property type="evidence" value="ECO:0007669"/>
    <property type="project" value="TreeGrafter"/>
</dbReference>
<dbReference type="AlphaFoldDB" id="A0A3B3B931"/>
<dbReference type="GO" id="GO:0071035">
    <property type="term" value="P:nuclear polyadenylation-dependent rRNA catabolic process"/>
    <property type="evidence" value="ECO:0007669"/>
    <property type="project" value="TreeGrafter"/>
</dbReference>
<dbReference type="GO" id="GO:0071031">
    <property type="term" value="P:nuclear mRNA surveillance of mRNA 3'-end processing"/>
    <property type="evidence" value="ECO:0007669"/>
    <property type="project" value="TreeGrafter"/>
</dbReference>
<dbReference type="PaxDb" id="30732-ENSOMEP00000001654"/>
<keyword evidence="3" id="KW-0677">Repeat</keyword>
<dbReference type="GO" id="GO:0003723">
    <property type="term" value="F:RNA binding"/>
    <property type="evidence" value="ECO:0007669"/>
    <property type="project" value="TreeGrafter"/>
</dbReference>
<dbReference type="GO" id="GO:0031499">
    <property type="term" value="C:TRAMP complex"/>
    <property type="evidence" value="ECO:0007669"/>
    <property type="project" value="TreeGrafter"/>
</dbReference>
<reference evidence="12" key="2">
    <citation type="submission" date="2025-09" db="UniProtKB">
        <authorList>
            <consortium name="Ensembl"/>
        </authorList>
    </citation>
    <scope>IDENTIFICATION</scope>
</reference>
<dbReference type="GO" id="GO:0008270">
    <property type="term" value="F:zinc ion binding"/>
    <property type="evidence" value="ECO:0007669"/>
    <property type="project" value="UniProtKB-KW"/>
</dbReference>
<feature type="compositionally biased region" description="Basic and acidic residues" evidence="10">
    <location>
        <begin position="513"/>
        <end position="530"/>
    </location>
</feature>
<dbReference type="InterPro" id="IPR036875">
    <property type="entry name" value="Znf_CCHC_sf"/>
</dbReference>
<dbReference type="Gene3D" id="4.10.60.10">
    <property type="entry name" value="Zinc finger, CCHC-type"/>
    <property type="match status" value="2"/>
</dbReference>
<evidence type="ECO:0000256" key="3">
    <source>
        <dbReference type="ARBA" id="ARBA00022737"/>
    </source>
</evidence>
<dbReference type="PANTHER" id="PTHR46543">
    <property type="entry name" value="ZINC FINGER CCHC DOMAIN-CONTAINING PROTEIN 7"/>
    <property type="match status" value="1"/>
</dbReference>
<sequence length="620" mass="70877">MIVIRWIHSSAQRWRQFVANRVEEIQSLTTRESWPHCSGKLNPADLITRGQTVSKLKEAELWWARPQFLDALTQPESPLREHREDEVKAELKHLQITVHLGNTETRPAESLHLEKYSKIKTVLRVTAWIKRFAHNCRSRAKRQGELTAEEIVDAERHWILVVQRQSYQREIFSAKQNWEEWEDELYRDDENSEESVSKSELEFHLYSQLHYSSNAGELDNKPKQRKSKPNGSKLLSSFFEEVIVSGPDVITIFDDSTEDTDGACSSKGGALPKQQTSTPAQQHTKTRSRSPAVPVAVLSSSSESETRSDLSDSSDSEDLENWMILGQGKREEDQSISLHSNTDAGEGCSWWVSEKDMEVQIHNKDRTSRTARQPKRYFTWKNIHCRNCNKTGHLSKSCPEPKKLVLLWFGVFFYLNCGQPGHAFGTCSEIAYSEKQCHRCGMKGHFSDAGPEIWRQYHLTTTNGPPVTAENCSFSSPSQMPSSIKLPKKKQKINTQMNSTPNPTHKSTPNHIYLKDEELRDETSSTKTFRDGAGSAKLLKPKRPFPASRNPPAKPVLDEDCDFPRGGRPNKKRRRRKSNKLEEINRRQDEIKIKAPKMQENCSFASPSQTPSSIKPPKKI</sequence>
<dbReference type="GO" id="GO:0071036">
    <property type="term" value="P:nuclear polyadenylation-dependent snoRNA catabolic process"/>
    <property type="evidence" value="ECO:0007669"/>
    <property type="project" value="TreeGrafter"/>
</dbReference>
<dbReference type="SMART" id="SM00343">
    <property type="entry name" value="ZnF_C2HC"/>
    <property type="match status" value="3"/>
</dbReference>
<evidence type="ECO:0000313" key="13">
    <source>
        <dbReference type="Proteomes" id="UP000261560"/>
    </source>
</evidence>
<dbReference type="GO" id="GO:0071037">
    <property type="term" value="P:nuclear polyadenylation-dependent snRNA catabolic process"/>
    <property type="evidence" value="ECO:0007669"/>
    <property type="project" value="TreeGrafter"/>
</dbReference>
<accession>A0A3B3B931</accession>
<feature type="compositionally biased region" description="Polar residues" evidence="10">
    <location>
        <begin position="493"/>
        <end position="510"/>
    </location>
</feature>
<evidence type="ECO:0000313" key="12">
    <source>
        <dbReference type="Ensembl" id="ENSOMEP00000001654.1"/>
    </source>
</evidence>
<evidence type="ECO:0000256" key="5">
    <source>
        <dbReference type="ARBA" id="ARBA00022833"/>
    </source>
</evidence>
<evidence type="ECO:0000256" key="1">
    <source>
        <dbReference type="ARBA" id="ARBA00004123"/>
    </source>
</evidence>